<proteinExistence type="predicted"/>
<keyword evidence="4" id="KW-1185">Reference proteome</keyword>
<comment type="caution">
    <text evidence="3">The sequence shown here is derived from an EMBL/GenBank/DDBJ whole genome shotgun (WGS) entry which is preliminary data.</text>
</comment>
<sequence>MRRLGTTLAALVLAGAGLAGTVGTAQAATAASATAASESAVCETGWGSLEKHLWSADDHKPPLTNIRTGQHECFDRMVLDFKGGSTGATGYQVKYVDKLTTPATGEIPIEGGAILQIAVDPNYDPATGTKSYPGQHGQPLPGVNVTGYKTFRDTRYADALESEARVGVGVRARLPFRVMQSGDHLIVDVAHSWNASS</sequence>
<dbReference type="Proteomes" id="UP001550739">
    <property type="component" value="Unassembled WGS sequence"/>
</dbReference>
<keyword evidence="1" id="KW-0732">Signal</keyword>
<evidence type="ECO:0000313" key="4">
    <source>
        <dbReference type="Proteomes" id="UP001550739"/>
    </source>
</evidence>
<gene>
    <name evidence="3" type="ORF">AB0E89_03365</name>
</gene>
<evidence type="ECO:0000259" key="2">
    <source>
        <dbReference type="Pfam" id="PF24837"/>
    </source>
</evidence>
<dbReference type="Pfam" id="PF24837">
    <property type="entry name" value="AMIN-like"/>
    <property type="match status" value="1"/>
</dbReference>
<name>A0ABV2ZB91_9ACTN</name>
<feature type="domain" description="AMIN-like" evidence="2">
    <location>
        <begin position="62"/>
        <end position="191"/>
    </location>
</feature>
<accession>A0ABV2ZB91</accession>
<feature type="chain" id="PRO_5046396740" description="AMIN-like domain-containing protein" evidence="1">
    <location>
        <begin position="28"/>
        <end position="197"/>
    </location>
</feature>
<organism evidence="3 4">
    <name type="scientific">Streptomyces sp. 900129855</name>
    <dbReference type="NCBI Taxonomy" id="3155129"/>
    <lineage>
        <taxon>Bacteria</taxon>
        <taxon>Bacillati</taxon>
        <taxon>Actinomycetota</taxon>
        <taxon>Actinomycetes</taxon>
        <taxon>Kitasatosporales</taxon>
        <taxon>Streptomycetaceae</taxon>
        <taxon>Streptomyces</taxon>
    </lineage>
</organism>
<protein>
    <recommendedName>
        <fullName evidence="2">AMIN-like domain-containing protein</fullName>
    </recommendedName>
</protein>
<dbReference type="InterPro" id="IPR056303">
    <property type="entry name" value="AMIN-like"/>
</dbReference>
<reference evidence="3 4" key="1">
    <citation type="submission" date="2024-06" db="EMBL/GenBank/DDBJ databases">
        <title>The Natural Products Discovery Center: Release of the First 8490 Sequenced Strains for Exploring Actinobacteria Biosynthetic Diversity.</title>
        <authorList>
            <person name="Kalkreuter E."/>
            <person name="Kautsar S.A."/>
            <person name="Yang D."/>
            <person name="Bader C.D."/>
            <person name="Teijaro C.N."/>
            <person name="Fluegel L."/>
            <person name="Davis C.M."/>
            <person name="Simpson J.R."/>
            <person name="Lauterbach L."/>
            <person name="Steele A.D."/>
            <person name="Gui C."/>
            <person name="Meng S."/>
            <person name="Li G."/>
            <person name="Viehrig K."/>
            <person name="Ye F."/>
            <person name="Su P."/>
            <person name="Kiefer A.F."/>
            <person name="Nichols A."/>
            <person name="Cepeda A.J."/>
            <person name="Yan W."/>
            <person name="Fan B."/>
            <person name="Jiang Y."/>
            <person name="Adhikari A."/>
            <person name="Zheng C.-J."/>
            <person name="Schuster L."/>
            <person name="Cowan T.M."/>
            <person name="Smanski M.J."/>
            <person name="Chevrette M.G."/>
            <person name="De Carvalho L.P.S."/>
            <person name="Shen B."/>
        </authorList>
    </citation>
    <scope>NUCLEOTIDE SEQUENCE [LARGE SCALE GENOMIC DNA]</scope>
    <source>
        <strain evidence="3 4">NPDC033843</strain>
    </source>
</reference>
<evidence type="ECO:0000256" key="1">
    <source>
        <dbReference type="SAM" id="SignalP"/>
    </source>
</evidence>
<feature type="signal peptide" evidence="1">
    <location>
        <begin position="1"/>
        <end position="27"/>
    </location>
</feature>
<dbReference type="RefSeq" id="WP_334579806.1">
    <property type="nucleotide sequence ID" value="NZ_JBEZVE010000002.1"/>
</dbReference>
<evidence type="ECO:0000313" key="3">
    <source>
        <dbReference type="EMBL" id="MEU3779628.1"/>
    </source>
</evidence>
<dbReference type="EMBL" id="JBEZVE010000002">
    <property type="protein sequence ID" value="MEU3779628.1"/>
    <property type="molecule type" value="Genomic_DNA"/>
</dbReference>